<keyword evidence="3" id="KW-0540">Nuclease</keyword>
<keyword evidence="3" id="KW-0255">Endonuclease</keyword>
<accession>A0A554LJ98</accession>
<dbReference type="PANTHER" id="PTHR34477">
    <property type="entry name" value="UPF0213 PROTEIN YHBQ"/>
    <property type="match status" value="1"/>
</dbReference>
<reference evidence="3 4" key="1">
    <citation type="submission" date="2017-07" db="EMBL/GenBank/DDBJ databases">
        <title>Mechanisms for carbon and nitrogen cycling indicate functional differentiation within the Candidate Phyla Radiation.</title>
        <authorList>
            <person name="Danczak R.E."/>
            <person name="Johnston M.D."/>
            <person name="Kenah C."/>
            <person name="Slattery M."/>
            <person name="Wrighton K.C."/>
            <person name="Wilkins M.J."/>
        </authorList>
    </citation>
    <scope>NUCLEOTIDE SEQUENCE [LARGE SCALE GENOMIC DNA]</scope>
    <source>
        <strain evidence="3">Athens1014_28</strain>
    </source>
</reference>
<dbReference type="Pfam" id="PF01541">
    <property type="entry name" value="GIY-YIG"/>
    <property type="match status" value="1"/>
</dbReference>
<dbReference type="InterPro" id="IPR000305">
    <property type="entry name" value="GIY-YIG_endonuc"/>
</dbReference>
<dbReference type="InterPro" id="IPR035901">
    <property type="entry name" value="GIY-YIG_endonuc_sf"/>
</dbReference>
<keyword evidence="3" id="KW-0378">Hydrolase</keyword>
<evidence type="ECO:0000313" key="4">
    <source>
        <dbReference type="Proteomes" id="UP000316495"/>
    </source>
</evidence>
<evidence type="ECO:0000256" key="1">
    <source>
        <dbReference type="ARBA" id="ARBA00007435"/>
    </source>
</evidence>
<dbReference type="Proteomes" id="UP000316495">
    <property type="component" value="Unassembled WGS sequence"/>
</dbReference>
<evidence type="ECO:0000259" key="2">
    <source>
        <dbReference type="PROSITE" id="PS50164"/>
    </source>
</evidence>
<dbReference type="SMART" id="SM00465">
    <property type="entry name" value="GIYc"/>
    <property type="match status" value="1"/>
</dbReference>
<comment type="similarity">
    <text evidence="1">Belongs to the UPF0213 family.</text>
</comment>
<dbReference type="GO" id="GO:0004519">
    <property type="term" value="F:endonuclease activity"/>
    <property type="evidence" value="ECO:0007669"/>
    <property type="project" value="UniProtKB-KW"/>
</dbReference>
<dbReference type="SUPFAM" id="SSF82771">
    <property type="entry name" value="GIY-YIG endonuclease"/>
    <property type="match status" value="1"/>
</dbReference>
<comment type="caution">
    <text evidence="3">The sequence shown here is derived from an EMBL/GenBank/DDBJ whole genome shotgun (WGS) entry which is preliminary data.</text>
</comment>
<feature type="domain" description="GIY-YIG" evidence="2">
    <location>
        <begin position="2"/>
        <end position="76"/>
    </location>
</feature>
<evidence type="ECO:0000313" key="3">
    <source>
        <dbReference type="EMBL" id="TSC92955.1"/>
    </source>
</evidence>
<dbReference type="EMBL" id="VMGN01000057">
    <property type="protein sequence ID" value="TSC92955.1"/>
    <property type="molecule type" value="Genomic_DNA"/>
</dbReference>
<dbReference type="CDD" id="cd10449">
    <property type="entry name" value="GIY-YIG_SLX1_like"/>
    <property type="match status" value="1"/>
</dbReference>
<dbReference type="InterPro" id="IPR050190">
    <property type="entry name" value="UPF0213_domain"/>
</dbReference>
<proteinExistence type="inferred from homology"/>
<name>A0A554LJ98_9BACT</name>
<organism evidence="3 4">
    <name type="scientific">Candidatus Berkelbacteria bacterium Athens1014_28</name>
    <dbReference type="NCBI Taxonomy" id="2017145"/>
    <lineage>
        <taxon>Bacteria</taxon>
        <taxon>Candidatus Berkelbacteria</taxon>
    </lineage>
</organism>
<dbReference type="PANTHER" id="PTHR34477:SF1">
    <property type="entry name" value="UPF0213 PROTEIN YHBQ"/>
    <property type="match status" value="1"/>
</dbReference>
<gene>
    <name evidence="3" type="ORF">Athens101428_769</name>
</gene>
<sequence>MKPFTVYILYLKKTGKLYTGFTSDLKQRLKDHISDKVKSTAKRKPILIHYENYLLKSDAMRREKFLKTTEGKRLLKMQIRDILVKLKI</sequence>
<dbReference type="Gene3D" id="3.40.1440.10">
    <property type="entry name" value="GIY-YIG endonuclease"/>
    <property type="match status" value="1"/>
</dbReference>
<dbReference type="AlphaFoldDB" id="A0A554LJ98"/>
<protein>
    <submittedName>
        <fullName evidence="3">Putative endonuclease</fullName>
    </submittedName>
</protein>
<dbReference type="PROSITE" id="PS50164">
    <property type="entry name" value="GIY_YIG"/>
    <property type="match status" value="1"/>
</dbReference>